<organism evidence="2 3">
    <name type="scientific">Rhynchophorus ferrugineus</name>
    <name type="common">Red palm weevil</name>
    <name type="synonym">Curculio ferrugineus</name>
    <dbReference type="NCBI Taxonomy" id="354439"/>
    <lineage>
        <taxon>Eukaryota</taxon>
        <taxon>Metazoa</taxon>
        <taxon>Ecdysozoa</taxon>
        <taxon>Arthropoda</taxon>
        <taxon>Hexapoda</taxon>
        <taxon>Insecta</taxon>
        <taxon>Pterygota</taxon>
        <taxon>Neoptera</taxon>
        <taxon>Endopterygota</taxon>
        <taxon>Coleoptera</taxon>
        <taxon>Polyphaga</taxon>
        <taxon>Cucujiformia</taxon>
        <taxon>Curculionidae</taxon>
        <taxon>Dryophthorinae</taxon>
        <taxon>Rhynchophorus</taxon>
    </lineage>
</organism>
<proteinExistence type="predicted"/>
<feature type="signal peptide" evidence="1">
    <location>
        <begin position="1"/>
        <end position="19"/>
    </location>
</feature>
<gene>
    <name evidence="2" type="ORF">GWI33_009700</name>
</gene>
<reference evidence="2" key="1">
    <citation type="submission" date="2020-08" db="EMBL/GenBank/DDBJ databases">
        <title>Genome sequencing and assembly of the red palm weevil Rhynchophorus ferrugineus.</title>
        <authorList>
            <person name="Dias G.B."/>
            <person name="Bergman C.M."/>
            <person name="Manee M."/>
        </authorList>
    </citation>
    <scope>NUCLEOTIDE SEQUENCE</scope>
    <source>
        <strain evidence="2">AA-2017</strain>
        <tissue evidence="2">Whole larva</tissue>
    </source>
</reference>
<name>A0A834MCR5_RHYFE</name>
<protein>
    <submittedName>
        <fullName evidence="2">Uncharacterized protein</fullName>
    </submittedName>
</protein>
<evidence type="ECO:0000256" key="1">
    <source>
        <dbReference type="SAM" id="SignalP"/>
    </source>
</evidence>
<accession>A0A834MCR5</accession>
<keyword evidence="3" id="KW-1185">Reference proteome</keyword>
<sequence>DRNWLRNYLFVHLTPILLCYEDDTECLDHQNTDQHQNFRKLQSEGA</sequence>
<keyword evidence="1" id="KW-0732">Signal</keyword>
<comment type="caution">
    <text evidence="2">The sequence shown here is derived from an EMBL/GenBank/DDBJ whole genome shotgun (WGS) entry which is preliminary data.</text>
</comment>
<evidence type="ECO:0000313" key="3">
    <source>
        <dbReference type="Proteomes" id="UP000625711"/>
    </source>
</evidence>
<dbReference type="Proteomes" id="UP000625711">
    <property type="component" value="Unassembled WGS sequence"/>
</dbReference>
<dbReference type="AlphaFoldDB" id="A0A834MCR5"/>
<feature type="non-terminal residue" evidence="2">
    <location>
        <position position="1"/>
    </location>
</feature>
<evidence type="ECO:0000313" key="2">
    <source>
        <dbReference type="EMBL" id="KAF7276871.1"/>
    </source>
</evidence>
<feature type="chain" id="PRO_5032591062" evidence="1">
    <location>
        <begin position="20"/>
        <end position="46"/>
    </location>
</feature>
<dbReference type="EMBL" id="JAACXV010005220">
    <property type="protein sequence ID" value="KAF7276871.1"/>
    <property type="molecule type" value="Genomic_DNA"/>
</dbReference>